<keyword evidence="3" id="KW-1185">Reference proteome</keyword>
<sequence>MAAFHNNGVKDIRESILVEGKTFLVVWDRSFSHGEVVSITERRGGQRFLGCFSINGCKWLGKLLCQASLGSTSVGSAFRLVEDNGSVTGTIRSNRRGNYLQVVTHSRSRPRAFPTLCFPEGNKGDGWGLLGSKLRSMFEGRADTHPSGVAGPVRRFDLGSSISFAQVCQERDSGREYGTMSNNLDLFLTGDSSTSENWGLMITCKATGSNPDWKWCEEKVKGVFGYSSFLIMKKNKALFSLKTQEEVEKIVGMPPLESWNGAFHFKKWSSEDGVLSNVSVEGFASKIQIGIHGLPYHLRTGAALKRMAHMWGYSNVTNVKEGINELDLCGFTIEHGNVASIPRLIYVREGSRRFPVLIEISFPPVIGEEKGSTISEFVSGDPHRVGPSDSTAVDQRHVHSTGYSSNSSLYQPPGFERNGTHLTPQVPFPSNHGPGLSLVNSFAPLNSGGAQVQQGEAFVDEAGGPVQIGGPGQDQGMGEEPLRPLVQQARPRQRRSRSARRGLNTQRIPLGFGPRTQLLRYEIARLGNRRGRSRVRFGEKDNAEAHFGVLGLSPVLVNIPSSSSSEVERVSDSQPLPTPGGILANRKEDLIREVAISLRRNSQEGDLRNLINWVVIPLAEDLGFTSSLGREGQERLFSELATQDNADSARPVNDEGERGDHSEGGAAKEPRVQIVNDVA</sequence>
<proteinExistence type="predicted"/>
<dbReference type="OrthoDB" id="1954848at2759"/>
<gene>
    <name evidence="2" type="ORF">FRX31_013824</name>
</gene>
<dbReference type="Proteomes" id="UP000554482">
    <property type="component" value="Unassembled WGS sequence"/>
</dbReference>
<evidence type="ECO:0008006" key="4">
    <source>
        <dbReference type="Google" id="ProtNLM"/>
    </source>
</evidence>
<comment type="caution">
    <text evidence="2">The sequence shown here is derived from an EMBL/GenBank/DDBJ whole genome shotgun (WGS) entry which is preliminary data.</text>
</comment>
<feature type="region of interest" description="Disordered" evidence="1">
    <location>
        <begin position="484"/>
        <end position="509"/>
    </location>
</feature>
<dbReference type="AlphaFoldDB" id="A0A7J6WI55"/>
<dbReference type="EMBL" id="JABWDY010015774">
    <property type="protein sequence ID" value="KAF5196588.1"/>
    <property type="molecule type" value="Genomic_DNA"/>
</dbReference>
<accession>A0A7J6WI55</accession>
<feature type="compositionally biased region" description="Basic residues" evidence="1">
    <location>
        <begin position="491"/>
        <end position="500"/>
    </location>
</feature>
<organism evidence="2 3">
    <name type="scientific">Thalictrum thalictroides</name>
    <name type="common">Rue-anemone</name>
    <name type="synonym">Anemone thalictroides</name>
    <dbReference type="NCBI Taxonomy" id="46969"/>
    <lineage>
        <taxon>Eukaryota</taxon>
        <taxon>Viridiplantae</taxon>
        <taxon>Streptophyta</taxon>
        <taxon>Embryophyta</taxon>
        <taxon>Tracheophyta</taxon>
        <taxon>Spermatophyta</taxon>
        <taxon>Magnoliopsida</taxon>
        <taxon>Ranunculales</taxon>
        <taxon>Ranunculaceae</taxon>
        <taxon>Thalictroideae</taxon>
        <taxon>Thalictrum</taxon>
    </lineage>
</organism>
<feature type="region of interest" description="Disordered" evidence="1">
    <location>
        <begin position="378"/>
        <end position="421"/>
    </location>
</feature>
<feature type="region of interest" description="Disordered" evidence="1">
    <location>
        <begin position="639"/>
        <end position="679"/>
    </location>
</feature>
<evidence type="ECO:0000313" key="2">
    <source>
        <dbReference type="EMBL" id="KAF5196588.1"/>
    </source>
</evidence>
<feature type="compositionally biased region" description="Polar residues" evidence="1">
    <location>
        <begin position="401"/>
        <end position="410"/>
    </location>
</feature>
<name>A0A7J6WI55_THATH</name>
<feature type="compositionally biased region" description="Basic and acidic residues" evidence="1">
    <location>
        <begin position="652"/>
        <end position="671"/>
    </location>
</feature>
<evidence type="ECO:0000256" key="1">
    <source>
        <dbReference type="SAM" id="MobiDB-lite"/>
    </source>
</evidence>
<protein>
    <recommendedName>
        <fullName evidence="4">DUF4283 domain-containing protein</fullName>
    </recommendedName>
</protein>
<evidence type="ECO:0000313" key="3">
    <source>
        <dbReference type="Proteomes" id="UP000554482"/>
    </source>
</evidence>
<reference evidence="2 3" key="1">
    <citation type="submission" date="2020-06" db="EMBL/GenBank/DDBJ databases">
        <title>Transcriptomic and genomic resources for Thalictrum thalictroides and T. hernandezii: Facilitating candidate gene discovery in an emerging model plant lineage.</title>
        <authorList>
            <person name="Arias T."/>
            <person name="Riano-Pachon D.M."/>
            <person name="Di Stilio V.S."/>
        </authorList>
    </citation>
    <scope>NUCLEOTIDE SEQUENCE [LARGE SCALE GENOMIC DNA]</scope>
    <source>
        <strain evidence="3">cv. WT478/WT964</strain>
        <tissue evidence="2">Leaves</tissue>
    </source>
</reference>